<keyword evidence="2" id="KW-1185">Reference proteome</keyword>
<protein>
    <submittedName>
        <fullName evidence="1">Uncharacterized protein</fullName>
    </submittedName>
</protein>
<reference evidence="1 2" key="1">
    <citation type="journal article" date="2013" name="Stand. Genomic Sci.">
        <title>Complete genome sequence of Dehalobacter restrictus PER-K23(T.).</title>
        <authorList>
            <person name="Kruse T."/>
            <person name="Maillard J."/>
            <person name="Goodwin L."/>
            <person name="Woyke T."/>
            <person name="Teshima H."/>
            <person name="Bruce D."/>
            <person name="Detter C."/>
            <person name="Tapia R."/>
            <person name="Han C."/>
            <person name="Huntemann M."/>
            <person name="Wei C.L."/>
            <person name="Han J."/>
            <person name="Chen A."/>
            <person name="Kyrpides N."/>
            <person name="Szeto E."/>
            <person name="Markowitz V."/>
            <person name="Ivanova N."/>
            <person name="Pagani I."/>
            <person name="Pati A."/>
            <person name="Pitluck S."/>
            <person name="Nolan M."/>
            <person name="Holliger C."/>
            <person name="Smidt H."/>
        </authorList>
    </citation>
    <scope>NUCLEOTIDE SEQUENCE [LARGE SCALE GENOMIC DNA]</scope>
    <source>
        <strain evidence="2">DSM 9455</strain>
    </source>
</reference>
<accession>A0ABM5P8X1</accession>
<organism evidence="1 2">
    <name type="scientific">Dehalobacter restrictus (strain DSM 9455 / PER-K23)</name>
    <dbReference type="NCBI Taxonomy" id="871738"/>
    <lineage>
        <taxon>Bacteria</taxon>
        <taxon>Bacillati</taxon>
        <taxon>Bacillota</taxon>
        <taxon>Clostridia</taxon>
        <taxon>Eubacteriales</taxon>
        <taxon>Desulfitobacteriaceae</taxon>
        <taxon>Dehalobacter</taxon>
    </lineage>
</organism>
<dbReference type="Proteomes" id="UP000018934">
    <property type="component" value="Chromosome"/>
</dbReference>
<dbReference type="EMBL" id="CP007033">
    <property type="protein sequence ID" value="AHF11240.1"/>
    <property type="molecule type" value="Genomic_DNA"/>
</dbReference>
<sequence>MKNKYFCPIFQREIDNGKCLDINFEIEKIKKPEEIILIKRILGFNESKIKCICMSCKNYPM</sequence>
<evidence type="ECO:0000313" key="2">
    <source>
        <dbReference type="Proteomes" id="UP000018934"/>
    </source>
</evidence>
<name>A0ABM5P8X1_DEHRP</name>
<gene>
    <name evidence="1" type="ORF">DEHRE_02270</name>
</gene>
<evidence type="ECO:0000313" key="1">
    <source>
        <dbReference type="EMBL" id="AHF11240.1"/>
    </source>
</evidence>
<proteinExistence type="predicted"/>